<dbReference type="Proteomes" id="UP000622245">
    <property type="component" value="Unassembled WGS sequence"/>
</dbReference>
<feature type="region of interest" description="Disordered" evidence="1">
    <location>
        <begin position="143"/>
        <end position="291"/>
    </location>
</feature>
<keyword evidence="4" id="KW-1185">Reference proteome</keyword>
<keyword evidence="2" id="KW-1133">Transmembrane helix</keyword>
<keyword evidence="2" id="KW-0472">Membrane</keyword>
<organism evidence="3 4">
    <name type="scientific">Micromonospora tarensis</name>
    <dbReference type="NCBI Taxonomy" id="2806100"/>
    <lineage>
        <taxon>Bacteria</taxon>
        <taxon>Bacillati</taxon>
        <taxon>Actinomycetota</taxon>
        <taxon>Actinomycetes</taxon>
        <taxon>Micromonosporales</taxon>
        <taxon>Micromonosporaceae</taxon>
        <taxon>Micromonospora</taxon>
    </lineage>
</organism>
<dbReference type="Pfam" id="PF10935">
    <property type="entry name" value="DUF2637"/>
    <property type="match status" value="1"/>
</dbReference>
<comment type="caution">
    <text evidence="3">The sequence shown here is derived from an EMBL/GenBank/DDBJ whole genome shotgun (WGS) entry which is preliminary data.</text>
</comment>
<feature type="compositionally biased region" description="Low complexity" evidence="1">
    <location>
        <begin position="162"/>
        <end position="182"/>
    </location>
</feature>
<sequence>MASGPGTPVAAGTTDDKQLRRLRWAVRATLVLGVAASVAANVLHARPNPISQIIAAWPPLALLLTVELISRVPHHRRLLGAIRIAATSVIAAIATWVSYWHLAGVAARYGETEHGGAYLLPISVDGLVIVASVSLVEITAKIRTTMPPPSPPAPTHTPSPPINASAAAPAAPSDARPVARASDTATTNAPARLDRPSTVSAMPSHAAAPITAEPDADSASTSSTPRHRPHDDNGPHQERAVATLDNCAPKPETDANLGDVGGLTPPQTSSPSVSSIEPTAPAGDERTDNVPADTAAAVAYWRRRDPELPPADIAARIGKSERTVYRYWSPPMPNDNGHPADSLRH</sequence>
<evidence type="ECO:0000256" key="1">
    <source>
        <dbReference type="SAM" id="MobiDB-lite"/>
    </source>
</evidence>
<dbReference type="InterPro" id="IPR021235">
    <property type="entry name" value="DUF2637"/>
</dbReference>
<feature type="compositionally biased region" description="Basic and acidic residues" evidence="1">
    <location>
        <begin position="229"/>
        <end position="239"/>
    </location>
</feature>
<accession>A0ABS1Y9E3</accession>
<evidence type="ECO:0000313" key="4">
    <source>
        <dbReference type="Proteomes" id="UP000622245"/>
    </source>
</evidence>
<feature type="transmembrane region" description="Helical" evidence="2">
    <location>
        <begin position="81"/>
        <end position="103"/>
    </location>
</feature>
<evidence type="ECO:0000313" key="3">
    <source>
        <dbReference type="EMBL" id="MBM0274007.1"/>
    </source>
</evidence>
<name>A0ABS1Y9E3_9ACTN</name>
<feature type="compositionally biased region" description="Pro residues" evidence="1">
    <location>
        <begin position="146"/>
        <end position="161"/>
    </location>
</feature>
<evidence type="ECO:0000256" key="2">
    <source>
        <dbReference type="SAM" id="Phobius"/>
    </source>
</evidence>
<protein>
    <submittedName>
        <fullName evidence="3">DUF2637 domain-containing protein</fullName>
    </submittedName>
</protein>
<keyword evidence="2" id="KW-0812">Transmembrane</keyword>
<gene>
    <name evidence="3" type="ORF">JM949_00280</name>
</gene>
<feature type="transmembrane region" description="Helical" evidence="2">
    <location>
        <begin position="115"/>
        <end position="136"/>
    </location>
</feature>
<proteinExistence type="predicted"/>
<feature type="compositionally biased region" description="Low complexity" evidence="1">
    <location>
        <begin position="264"/>
        <end position="279"/>
    </location>
</feature>
<feature type="transmembrane region" description="Helical" evidence="2">
    <location>
        <begin position="24"/>
        <end position="44"/>
    </location>
</feature>
<reference evidence="3 4" key="1">
    <citation type="submission" date="2021-01" db="EMBL/GenBank/DDBJ databases">
        <title>Draft genome sequence of Micromonospora sp. strain STR1s_6.</title>
        <authorList>
            <person name="Karlyshev A."/>
            <person name="Jawad R."/>
        </authorList>
    </citation>
    <scope>NUCLEOTIDE SEQUENCE [LARGE SCALE GENOMIC DNA]</scope>
    <source>
        <strain evidence="3 4">STR1S-6</strain>
    </source>
</reference>
<dbReference type="EMBL" id="JAEVHL010000001">
    <property type="protein sequence ID" value="MBM0274007.1"/>
    <property type="molecule type" value="Genomic_DNA"/>
</dbReference>
<feature type="transmembrane region" description="Helical" evidence="2">
    <location>
        <begin position="50"/>
        <end position="69"/>
    </location>
</feature>